<dbReference type="EMBL" id="NBNE01000779">
    <property type="protein sequence ID" value="OWZ17291.1"/>
    <property type="molecule type" value="Genomic_DNA"/>
</dbReference>
<evidence type="ECO:0000256" key="1">
    <source>
        <dbReference type="SAM" id="MobiDB-lite"/>
    </source>
</evidence>
<proteinExistence type="predicted"/>
<sequence>MALLVGTQDGHGQPKNANDAGGATKSVTQDGAVKGPMWPEAVSEEAVGHHRRATEVVPTRMTTGVADGDADARRVRSPAAAMKVAKTLAAQVMNRVESADVAGEVDTDTTKWSDTGPPAGEVRRRNVKDLELPTFTSSPKVLMPTWIDRGATESGRGEWNDKSLYFILGNKLAENASKWLVDMDRRTPERK</sequence>
<reference evidence="3" key="1">
    <citation type="submission" date="2017-03" db="EMBL/GenBank/DDBJ databases">
        <title>Phytopthora megakarya and P. palmivora, two closely related causual agents of cacao black pod achieved similar genome size and gene model numbers by different mechanisms.</title>
        <authorList>
            <person name="Ali S."/>
            <person name="Shao J."/>
            <person name="Larry D.J."/>
            <person name="Kronmiller B."/>
            <person name="Shen D."/>
            <person name="Strem M.D."/>
            <person name="Melnick R.L."/>
            <person name="Guiltinan M.J."/>
            <person name="Tyler B.M."/>
            <person name="Meinhardt L.W."/>
            <person name="Bailey B.A."/>
        </authorList>
    </citation>
    <scope>NUCLEOTIDE SEQUENCE [LARGE SCALE GENOMIC DNA]</scope>
    <source>
        <strain evidence="3">zdho120</strain>
    </source>
</reference>
<comment type="caution">
    <text evidence="2">The sequence shown here is derived from an EMBL/GenBank/DDBJ whole genome shotgun (WGS) entry which is preliminary data.</text>
</comment>
<name>A0A225WHU4_9STRA</name>
<dbReference type="AlphaFoldDB" id="A0A225WHU4"/>
<keyword evidence="3" id="KW-1185">Reference proteome</keyword>
<evidence type="ECO:0000313" key="2">
    <source>
        <dbReference type="EMBL" id="OWZ17291.1"/>
    </source>
</evidence>
<organism evidence="2 3">
    <name type="scientific">Phytophthora megakarya</name>
    <dbReference type="NCBI Taxonomy" id="4795"/>
    <lineage>
        <taxon>Eukaryota</taxon>
        <taxon>Sar</taxon>
        <taxon>Stramenopiles</taxon>
        <taxon>Oomycota</taxon>
        <taxon>Peronosporomycetes</taxon>
        <taxon>Peronosporales</taxon>
        <taxon>Peronosporaceae</taxon>
        <taxon>Phytophthora</taxon>
    </lineage>
</organism>
<protein>
    <submittedName>
        <fullName evidence="2">Uncharacterized protein</fullName>
    </submittedName>
</protein>
<evidence type="ECO:0000313" key="3">
    <source>
        <dbReference type="Proteomes" id="UP000198211"/>
    </source>
</evidence>
<accession>A0A225WHU4</accession>
<dbReference type="Proteomes" id="UP000198211">
    <property type="component" value="Unassembled WGS sequence"/>
</dbReference>
<feature type="region of interest" description="Disordered" evidence="1">
    <location>
        <begin position="1"/>
        <end position="35"/>
    </location>
</feature>
<gene>
    <name evidence="2" type="ORF">PHMEG_0008788</name>
</gene>